<name>A0ABS3CT43_9ALTE</name>
<organism evidence="3 4">
    <name type="scientific">Bowmanella yangjiangensis</name>
    <dbReference type="NCBI Taxonomy" id="2811230"/>
    <lineage>
        <taxon>Bacteria</taxon>
        <taxon>Pseudomonadati</taxon>
        <taxon>Pseudomonadota</taxon>
        <taxon>Gammaproteobacteria</taxon>
        <taxon>Alteromonadales</taxon>
        <taxon>Alteromonadaceae</taxon>
        <taxon>Bowmanella</taxon>
    </lineage>
</organism>
<evidence type="ECO:0000256" key="1">
    <source>
        <dbReference type="SAM" id="SignalP"/>
    </source>
</evidence>
<feature type="signal peptide" evidence="1">
    <location>
        <begin position="1"/>
        <end position="18"/>
    </location>
</feature>
<feature type="domain" description="Choice-of-anchor A" evidence="2">
    <location>
        <begin position="23"/>
        <end position="315"/>
    </location>
</feature>
<keyword evidence="1" id="KW-0732">Signal</keyword>
<accession>A0ABS3CT43</accession>
<reference evidence="3 4" key="1">
    <citation type="submission" date="2021-03" db="EMBL/GenBank/DDBJ databases">
        <title>novel species isolated from a fishpond in China.</title>
        <authorList>
            <person name="Lu H."/>
            <person name="Cai Z."/>
        </authorList>
    </citation>
    <scope>NUCLEOTIDE SEQUENCE [LARGE SCALE GENOMIC DNA]</scope>
    <source>
        <strain evidence="3 4">Y57</strain>
    </source>
</reference>
<dbReference type="EMBL" id="JAFKCS010000008">
    <property type="protein sequence ID" value="MBN7820281.1"/>
    <property type="molecule type" value="Genomic_DNA"/>
</dbReference>
<dbReference type="NCBIfam" id="TIGR04215">
    <property type="entry name" value="choice_anch_A"/>
    <property type="match status" value="1"/>
</dbReference>
<feature type="chain" id="PRO_5046031343" evidence="1">
    <location>
        <begin position="19"/>
        <end position="361"/>
    </location>
</feature>
<dbReference type="Proteomes" id="UP000663992">
    <property type="component" value="Unassembled WGS sequence"/>
</dbReference>
<sequence>MKFLTAAVTLLCSMSVFAGPVDFGQAADYNLFLKQNFNVSGSDTQGRIAVGGNVVVNGGHDVGFKIDAFGMGSGPSLVVGGSVLKSGSGHLNVYEDGAHLAPHSGDLVYAGSVSGSNIEANLIKVNANQLPVDFDSAFAHLNQLSQDLAERTVSAVTEHQWSRLDFNPTSTPEDNVYVFNVTQEQINASTDWFVNGVADNATIIFNVSNPNGIAAGQGNWTGYDCDAGQTGCVHLKQHSVIINGQRTGDHYEEHNLEGRLASQVLYNFAGATQVNLATDLYGSVLAPNAAIYANPSVIWGQVMANSWEGNMQINYDPFTPVGSNPPGQVSEPSLFGFFALLAGLLMWQRGRPMTTRRVALA</sequence>
<evidence type="ECO:0000313" key="3">
    <source>
        <dbReference type="EMBL" id="MBN7820281.1"/>
    </source>
</evidence>
<dbReference type="InterPro" id="IPR026588">
    <property type="entry name" value="Choice_anch_A"/>
</dbReference>
<protein>
    <submittedName>
        <fullName evidence="3">Choice-of-anchor A family protein</fullName>
    </submittedName>
</protein>
<keyword evidence="4" id="KW-1185">Reference proteome</keyword>
<evidence type="ECO:0000313" key="4">
    <source>
        <dbReference type="Proteomes" id="UP000663992"/>
    </source>
</evidence>
<gene>
    <name evidence="3" type="ORF">J0A65_10425</name>
</gene>
<evidence type="ECO:0000259" key="2">
    <source>
        <dbReference type="Pfam" id="PF20597"/>
    </source>
</evidence>
<proteinExistence type="predicted"/>
<dbReference type="Pfam" id="PF20597">
    <property type="entry name" value="pAdhesive_15"/>
    <property type="match status" value="1"/>
</dbReference>
<comment type="caution">
    <text evidence="3">The sequence shown here is derived from an EMBL/GenBank/DDBJ whole genome shotgun (WGS) entry which is preliminary data.</text>
</comment>
<dbReference type="RefSeq" id="WP_206594116.1">
    <property type="nucleotide sequence ID" value="NZ_JAFKCS010000008.1"/>
</dbReference>